<dbReference type="InterPro" id="IPR051207">
    <property type="entry name" value="ComplexI_NDUFA9_subunit"/>
</dbReference>
<dbReference type="GO" id="GO:0044877">
    <property type="term" value="F:protein-containing complex binding"/>
    <property type="evidence" value="ECO:0007669"/>
    <property type="project" value="TreeGrafter"/>
</dbReference>
<dbReference type="InterPro" id="IPR016040">
    <property type="entry name" value="NAD(P)-bd_dom"/>
</dbReference>
<evidence type="ECO:0000313" key="3">
    <source>
        <dbReference type="Proteomes" id="UP000256486"/>
    </source>
</evidence>
<protein>
    <recommendedName>
        <fullName evidence="1">NAD(P)-binding domain-containing protein</fullName>
    </recommendedName>
</protein>
<organism evidence="2 3">
    <name type="scientific">Subtercola boreus</name>
    <dbReference type="NCBI Taxonomy" id="120213"/>
    <lineage>
        <taxon>Bacteria</taxon>
        <taxon>Bacillati</taxon>
        <taxon>Actinomycetota</taxon>
        <taxon>Actinomycetes</taxon>
        <taxon>Micrococcales</taxon>
        <taxon>Microbacteriaceae</taxon>
        <taxon>Subtercola</taxon>
    </lineage>
</organism>
<keyword evidence="3" id="KW-1185">Reference proteome</keyword>
<sequence length="249" mass="26430">MRIAIAGATGTVGRHVVTVAARRGHDVVPLSRSTGQNVITGRGIDEALTGVTAVIDVTSIQSTSADRSREFFRAATSTLLDAARRGTVTHHVALSIVGIDELPLGYYAGKVEQERLVSDATVPHSILRATQFHEFADQILVRGAVGPLTLVPTGLLRPVAALDVAEALVAIAEAPAPADGRHPDLRGPRDEILLDMVRRVARKRNSRKPIVGVSLPGAYWRGMRSGVLRGDASATEGSATFAEWLAREA</sequence>
<dbReference type="Pfam" id="PF13460">
    <property type="entry name" value="NAD_binding_10"/>
    <property type="match status" value="1"/>
</dbReference>
<dbReference type="Proteomes" id="UP000256486">
    <property type="component" value="Unassembled WGS sequence"/>
</dbReference>
<feature type="domain" description="NAD(P)-binding" evidence="1">
    <location>
        <begin position="7"/>
        <end position="175"/>
    </location>
</feature>
<evidence type="ECO:0000313" key="2">
    <source>
        <dbReference type="EMBL" id="RFA07852.1"/>
    </source>
</evidence>
<evidence type="ECO:0000259" key="1">
    <source>
        <dbReference type="Pfam" id="PF13460"/>
    </source>
</evidence>
<dbReference type="RefSeq" id="WP_116413273.1">
    <property type="nucleotide sequence ID" value="NZ_NBWZ01000001.1"/>
</dbReference>
<name>A0A3E0VD85_9MICO</name>
<accession>A0A3E0VD85</accession>
<proteinExistence type="predicted"/>
<dbReference type="InterPro" id="IPR036291">
    <property type="entry name" value="NAD(P)-bd_dom_sf"/>
</dbReference>
<dbReference type="SUPFAM" id="SSF51735">
    <property type="entry name" value="NAD(P)-binding Rossmann-fold domains"/>
    <property type="match status" value="1"/>
</dbReference>
<dbReference type="AlphaFoldDB" id="A0A3E0VD85"/>
<dbReference type="Gene3D" id="3.40.50.720">
    <property type="entry name" value="NAD(P)-binding Rossmann-like Domain"/>
    <property type="match status" value="1"/>
</dbReference>
<dbReference type="PANTHER" id="PTHR12126:SF11">
    <property type="entry name" value="NADH DEHYDROGENASE [UBIQUINONE] 1 ALPHA SUBCOMPLEX SUBUNIT 9, MITOCHONDRIAL"/>
    <property type="match status" value="1"/>
</dbReference>
<reference evidence="2 3" key="1">
    <citation type="submission" date="2017-04" db="EMBL/GenBank/DDBJ databases">
        <title>Comparative genome analysis of Subtercola boreus.</title>
        <authorList>
            <person name="Cho Y.-J."/>
            <person name="Cho A."/>
            <person name="Kim O.-S."/>
            <person name="Lee J.-I."/>
        </authorList>
    </citation>
    <scope>NUCLEOTIDE SEQUENCE [LARGE SCALE GENOMIC DNA]</scope>
    <source>
        <strain evidence="2 3">K300</strain>
    </source>
</reference>
<comment type="caution">
    <text evidence="2">The sequence shown here is derived from an EMBL/GenBank/DDBJ whole genome shotgun (WGS) entry which is preliminary data.</text>
</comment>
<gene>
    <name evidence="2" type="ORF">B7R54_00460</name>
</gene>
<dbReference type="EMBL" id="NBWZ01000001">
    <property type="protein sequence ID" value="RFA07852.1"/>
    <property type="molecule type" value="Genomic_DNA"/>
</dbReference>
<dbReference type="PANTHER" id="PTHR12126">
    <property type="entry name" value="NADH-UBIQUINONE OXIDOREDUCTASE 39 KDA SUBUNIT-RELATED"/>
    <property type="match status" value="1"/>
</dbReference>
<dbReference type="OrthoDB" id="9771302at2"/>